<name>A0AAU8III9_9BACL</name>
<dbReference type="SUPFAM" id="SSF56399">
    <property type="entry name" value="ADP-ribosylation"/>
    <property type="match status" value="1"/>
</dbReference>
<evidence type="ECO:0000313" key="2">
    <source>
        <dbReference type="EMBL" id="XCJ18356.1"/>
    </source>
</evidence>
<protein>
    <submittedName>
        <fullName evidence="2">ADP-ribosyltransferase</fullName>
    </submittedName>
</protein>
<dbReference type="Pfam" id="PF03496">
    <property type="entry name" value="ADPrib_exo_Tox"/>
    <property type="match status" value="1"/>
</dbReference>
<feature type="domain" description="ADP ribosyltransferase" evidence="1">
    <location>
        <begin position="2"/>
        <end position="116"/>
    </location>
</feature>
<sequence length="121" mass="13746">MKLPQDITVYRGTDSRPFEQLLEIDQLTGEYNWHTLIGKTFKEYAFLSTSVEQRAAFNHLNVSWEINLPKGTTGGMLNQVSNYPIEAEFLLNAGQEFLISDTKVDSFGNVKVIMDLILNSK</sequence>
<dbReference type="PROSITE" id="PS51996">
    <property type="entry name" value="TR_MART"/>
    <property type="match status" value="1"/>
</dbReference>
<organism evidence="2">
    <name type="scientific">Sporolactobacillus sp. Y61</name>
    <dbReference type="NCBI Taxonomy" id="3160863"/>
    <lineage>
        <taxon>Bacteria</taxon>
        <taxon>Bacillati</taxon>
        <taxon>Bacillota</taxon>
        <taxon>Bacilli</taxon>
        <taxon>Bacillales</taxon>
        <taxon>Sporolactobacillaceae</taxon>
        <taxon>Sporolactobacillus</taxon>
    </lineage>
</organism>
<accession>A0AAU8III9</accession>
<gene>
    <name evidence="2" type="ORF">ABNN70_06950</name>
</gene>
<proteinExistence type="predicted"/>
<dbReference type="RefSeq" id="WP_353949397.1">
    <property type="nucleotide sequence ID" value="NZ_CP159510.1"/>
</dbReference>
<dbReference type="GO" id="GO:0005576">
    <property type="term" value="C:extracellular region"/>
    <property type="evidence" value="ECO:0007669"/>
    <property type="project" value="InterPro"/>
</dbReference>
<dbReference type="Gene3D" id="3.90.176.10">
    <property type="entry name" value="Toxin ADP-ribosyltransferase, Chain A, domain 1"/>
    <property type="match status" value="1"/>
</dbReference>
<evidence type="ECO:0000259" key="1">
    <source>
        <dbReference type="Pfam" id="PF03496"/>
    </source>
</evidence>
<reference evidence="2" key="1">
    <citation type="submission" date="2024-06" db="EMBL/GenBank/DDBJ databases">
        <authorList>
            <person name="Fan A."/>
            <person name="Zhang F.Y."/>
            <person name="Zhang L."/>
        </authorList>
    </citation>
    <scope>NUCLEOTIDE SEQUENCE</scope>
    <source>
        <strain evidence="2">Y61</strain>
    </source>
</reference>
<dbReference type="EMBL" id="CP159510">
    <property type="protein sequence ID" value="XCJ18356.1"/>
    <property type="molecule type" value="Genomic_DNA"/>
</dbReference>
<dbReference type="InterPro" id="IPR003540">
    <property type="entry name" value="ADP-ribosyltransferase"/>
</dbReference>
<dbReference type="AlphaFoldDB" id="A0AAU8III9"/>